<dbReference type="OrthoDB" id="4753018at2"/>
<dbReference type="InterPro" id="IPR000084">
    <property type="entry name" value="PE-PGRS_N"/>
</dbReference>
<protein>
    <submittedName>
        <fullName evidence="2">PE family protein</fullName>
    </submittedName>
</protein>
<accession>A0A5B1BQH1</accession>
<dbReference type="Proteomes" id="UP000324701">
    <property type="component" value="Unassembled WGS sequence"/>
</dbReference>
<dbReference type="Gene3D" id="1.10.287.850">
    <property type="entry name" value="HP0062-like domain"/>
    <property type="match status" value="1"/>
</dbReference>
<sequence length="102" mass="9751">MTLGVVPEGLAAASAAIEALTARLAAAQARAVPLISVVAPAAADPVSVQSAVEVSVRGGDHAAVAAQGVDDLGQSGFGVTESATSYSTGDALAAASYLSAGR</sequence>
<name>A0A5B1BQH1_MYCSI</name>
<comment type="caution">
    <text evidence="2">The sequence shown here is derived from an EMBL/GenBank/DDBJ whole genome shotgun (WGS) entry which is preliminary data.</text>
</comment>
<dbReference type="EMBL" id="VTZN01000051">
    <property type="protein sequence ID" value="KAA1250272.1"/>
    <property type="molecule type" value="Genomic_DNA"/>
</dbReference>
<dbReference type="SUPFAM" id="SSF140459">
    <property type="entry name" value="PE/PPE dimer-like"/>
    <property type="match status" value="1"/>
</dbReference>
<organism evidence="2 3">
    <name type="scientific">Mycobacterium simiae</name>
    <name type="common">Mycobacterium habana</name>
    <dbReference type="NCBI Taxonomy" id="1784"/>
    <lineage>
        <taxon>Bacteria</taxon>
        <taxon>Bacillati</taxon>
        <taxon>Actinomycetota</taxon>
        <taxon>Actinomycetes</taxon>
        <taxon>Mycobacteriales</taxon>
        <taxon>Mycobacteriaceae</taxon>
        <taxon>Mycobacterium</taxon>
        <taxon>Mycobacterium simiae complex</taxon>
    </lineage>
</organism>
<keyword evidence="3" id="KW-1185">Reference proteome</keyword>
<evidence type="ECO:0000313" key="2">
    <source>
        <dbReference type="EMBL" id="KAA1250272.1"/>
    </source>
</evidence>
<gene>
    <name evidence="2" type="ORF">F0Q45_10685</name>
</gene>
<dbReference type="Pfam" id="PF00934">
    <property type="entry name" value="PE"/>
    <property type="match status" value="1"/>
</dbReference>
<dbReference type="RefSeq" id="WP_149653934.1">
    <property type="nucleotide sequence ID" value="NZ_VTZN01000051.1"/>
</dbReference>
<proteinExistence type="predicted"/>
<dbReference type="AlphaFoldDB" id="A0A5B1BQH1"/>
<reference evidence="2 3" key="1">
    <citation type="submission" date="2019-09" db="EMBL/GenBank/DDBJ databases">
        <title>Report of infection by Mycobacterium simiae a patient suffering from pulmonary tuberculosis.</title>
        <authorList>
            <person name="Mohanty P.S."/>
            <person name="Bansal A.K."/>
            <person name="Singh H."/>
            <person name="Sharma S."/>
            <person name="Patil S.A."/>
            <person name="Upadhaya P."/>
            <person name="Singh P.K."/>
            <person name="Kumar D."/>
            <person name="Kumar S."/>
            <person name="Singh R.K."/>
            <person name="Chaudhary B."/>
        </authorList>
    </citation>
    <scope>NUCLEOTIDE SEQUENCE [LARGE SCALE GENOMIC DNA]</scope>
    <source>
        <strain evidence="2 3">JAL-560-SIM</strain>
    </source>
</reference>
<dbReference type="InterPro" id="IPR038332">
    <property type="entry name" value="PPE_sf"/>
</dbReference>
<evidence type="ECO:0000259" key="1">
    <source>
        <dbReference type="Pfam" id="PF00934"/>
    </source>
</evidence>
<evidence type="ECO:0000313" key="3">
    <source>
        <dbReference type="Proteomes" id="UP000324701"/>
    </source>
</evidence>
<feature type="domain" description="PE" evidence="1">
    <location>
        <begin position="4"/>
        <end position="91"/>
    </location>
</feature>